<dbReference type="Gene3D" id="2.60.120.260">
    <property type="entry name" value="Galactose-binding domain-like"/>
    <property type="match status" value="1"/>
</dbReference>
<protein>
    <recommendedName>
        <fullName evidence="2">Secretion system C-terminal sorting domain-containing protein</fullName>
    </recommendedName>
</protein>
<reference evidence="3 4" key="1">
    <citation type="submission" date="2017-07" db="EMBL/GenBank/DDBJ databases">
        <title>Recovery of genomes from metagenomes via a dereplication, aggregation, and scoring strategy.</title>
        <authorList>
            <person name="Sieber C.M."/>
            <person name="Probst A.J."/>
            <person name="Sharrar A."/>
            <person name="Thomas B.C."/>
            <person name="Hess M."/>
            <person name="Tringe S.G."/>
            <person name="Banfield J.F."/>
        </authorList>
    </citation>
    <scope>NUCLEOTIDE SEQUENCE [LARGE SCALE GENOMIC DNA]</scope>
    <source>
        <strain evidence="3">JGI_Cruoil_03_44_89</strain>
    </source>
</reference>
<name>A0A235BNF7_UNCW3</name>
<proteinExistence type="predicted"/>
<evidence type="ECO:0000313" key="3">
    <source>
        <dbReference type="EMBL" id="OYD13716.1"/>
    </source>
</evidence>
<keyword evidence="1" id="KW-0812">Transmembrane</keyword>
<accession>A0A235BNF7</accession>
<keyword evidence="1" id="KW-0472">Membrane</keyword>
<sequence>MDGLCELMQPRHLCVLYLILWHEEGGFMRGKMLLVSAVIALVAFSGVLLAMTSEEISKLPLKERMKYEEEIRIAEQANQYPTVDRVDGIRMGSIQNRGRFDYTIEWFVDCSPQSMIALGTSVVDDTLLWVTAGGIVVSGDPNWVFIYNLNTVTCIDSFLQPTATNWGWRDLTYDGTYLYASDGTGIDKIDPATHSVVETIYPATGLSTHRALACDGDSIWAADWASSIWKFAIDGSNAHSYFNDQSLYGLAYDPAGFIWGSAQEGVDGNTVVKYNASDLTVIEAMVIPEVGLAGGCELYRDSLLLYVDQNLSHVVAIRVHFPVYDHDVGALSIIEPSGTYTSGTVVAPRTRIKNNGTNEETFDTYFKIYDGTKAEVYSEVINTTLSPGVQDTLVFPDFTIDEGSFEAVSYTDLTGDENPANDTATSTFGAISFVEDFESGEWPPYGWETYMTGDVVDNHGWQSLYDGCPDFPNCLPYEGDYGAWHQDDYVTCEDWLVSPPLIVGSGASISFYHNEYFGSWYEYHGIWASTGSPDPADGDFVEVEAVPPIPSPYGWEPYGPVDLSAYDGQNMYIAFKYEGDGADHWYLDYITGTAISVWRPDHDVGVTEIIRPGATQVVGDSIYPEVEVKNFGLNPEVFDVTLEIYGATKQEYTSTVMGVSVDPGMTQIVDFADVWAPTTDGAYDVIAYTLLGTDEVPSNDTSETSVMVVGWVEDFEDTDGGFVADPMGGWQWGTPTYGPGGAHSGENLWATNLSGDYVAYADWRLERNFYALSDNPVLSFYHWYDTEGYFDGGNVKISTDGGVNWVIVGSYLDPYNEDAASSGNEGIPGEPCFSGHGQGYWELVAFDLSADVDSGDIFGIRWHFGSDVSGQYAGWYIDDVSGVGFIPFIPSHDVGVSEIVTPTGIIYDGDVVTPEVVVENLGSVPDTVDVTLDISPPVLKSRQVYHEVVTAVVDAETTLAVTFPEWTAIAGSYDVTAYTTLASDENPVNDTMTTSLIVGSWVEDFEEGTLPLGWADYQLGEEAGWELVEDSTEAYSGAYYAYHDYWSGSPNDWLVTAAYSVGPNAQAYFYQKDNYSGDYVYHGIWVSTGSGVPDADFSELMELGAATEDVWSIYGPVDLSVYEGEQIYLGFVYQGYFADEWFIDDVIGINLSSMIPYNVVVVGVPNGAVGDTIPQGSLLHPSCVVANNSPVASGLELSFRVHYKVQKDGNLYWHRVYDVMNLPASAEETIYFPGDVVLNEPGDYTITVTIQTAFDDPILANNTSVRYIHVTSDKGGAQELPRVFALNQNAPNPARANTSICYAIPRTSDVSIRIFDVSGRLVRTLVEATKEPGYYTENWDLRDDRGREIASGIYFYELNAGNFKSVKKMVVMR</sequence>
<evidence type="ECO:0000313" key="4">
    <source>
        <dbReference type="Proteomes" id="UP000215215"/>
    </source>
</evidence>
<dbReference type="InterPro" id="IPR026444">
    <property type="entry name" value="Secre_tail"/>
</dbReference>
<dbReference type="Gene3D" id="2.60.120.200">
    <property type="match status" value="2"/>
</dbReference>
<dbReference type="Gene3D" id="2.60.40.4070">
    <property type="match status" value="1"/>
</dbReference>
<dbReference type="EMBL" id="NOZQ01000222">
    <property type="protein sequence ID" value="OYD13716.1"/>
    <property type="molecule type" value="Genomic_DNA"/>
</dbReference>
<dbReference type="SUPFAM" id="SSF63825">
    <property type="entry name" value="YWTD domain"/>
    <property type="match status" value="1"/>
</dbReference>
<dbReference type="Proteomes" id="UP000215215">
    <property type="component" value="Unassembled WGS sequence"/>
</dbReference>
<comment type="caution">
    <text evidence="3">The sequence shown here is derived from an EMBL/GenBank/DDBJ whole genome shotgun (WGS) entry which is preliminary data.</text>
</comment>
<evidence type="ECO:0000256" key="1">
    <source>
        <dbReference type="SAM" id="Phobius"/>
    </source>
</evidence>
<organism evidence="3 4">
    <name type="scientific">candidate division WOR-3 bacterium JGI_Cruoil_03_44_89</name>
    <dbReference type="NCBI Taxonomy" id="1973748"/>
    <lineage>
        <taxon>Bacteria</taxon>
        <taxon>Bacteria division WOR-3</taxon>
    </lineage>
</organism>
<evidence type="ECO:0000259" key="2">
    <source>
        <dbReference type="Pfam" id="PF18962"/>
    </source>
</evidence>
<feature type="transmembrane region" description="Helical" evidence="1">
    <location>
        <begin position="32"/>
        <end position="51"/>
    </location>
</feature>
<dbReference type="NCBIfam" id="TIGR04183">
    <property type="entry name" value="Por_Secre_tail"/>
    <property type="match status" value="1"/>
</dbReference>
<dbReference type="NCBIfam" id="NF038128">
    <property type="entry name" value="choice_anch_J"/>
    <property type="match status" value="2"/>
</dbReference>
<feature type="domain" description="Secretion system C-terminal sorting" evidence="2">
    <location>
        <begin position="1291"/>
        <end position="1371"/>
    </location>
</feature>
<keyword evidence="1" id="KW-1133">Transmembrane helix</keyword>
<gene>
    <name evidence="3" type="ORF">CH333_10345</name>
</gene>
<dbReference type="Pfam" id="PF18962">
    <property type="entry name" value="Por_Secre_tail"/>
    <property type="match status" value="1"/>
</dbReference>